<evidence type="ECO:0000256" key="12">
    <source>
        <dbReference type="ARBA" id="ARBA00023239"/>
    </source>
</evidence>
<keyword evidence="19" id="KW-1185">Reference proteome</keyword>
<dbReference type="PANTHER" id="PTHR42735:SF6">
    <property type="entry name" value="SPHINGOSINE-1-PHOSPHATE LYASE 1"/>
    <property type="match status" value="1"/>
</dbReference>
<evidence type="ECO:0000313" key="18">
    <source>
        <dbReference type="EMBL" id="KAJ1967545.1"/>
    </source>
</evidence>
<dbReference type="Gene3D" id="3.40.640.10">
    <property type="entry name" value="Type I PLP-dependent aspartate aminotransferase-like (Major domain)"/>
    <property type="match status" value="1"/>
</dbReference>
<evidence type="ECO:0000256" key="17">
    <source>
        <dbReference type="RuleBase" id="RU000382"/>
    </source>
</evidence>
<dbReference type="FunFam" id="6.10.140.2150:FF:000001">
    <property type="entry name" value="Sphingosine-1-phosphate lyase 1"/>
    <property type="match status" value="1"/>
</dbReference>
<dbReference type="InterPro" id="IPR015424">
    <property type="entry name" value="PyrdxlP-dep_Trfase"/>
</dbReference>
<comment type="pathway">
    <text evidence="3">Lipid metabolism; sphingolipid metabolism.</text>
</comment>
<dbReference type="FunFam" id="3.40.640.10:FF:000020">
    <property type="entry name" value="sphingosine-1-phosphate lyase 1"/>
    <property type="match status" value="1"/>
</dbReference>
<dbReference type="InterPro" id="IPR015422">
    <property type="entry name" value="PyrdxlP-dep_Trfase_small"/>
</dbReference>
<dbReference type="InterPro" id="IPR015421">
    <property type="entry name" value="PyrdxlP-dep_Trfase_major"/>
</dbReference>
<evidence type="ECO:0000256" key="9">
    <source>
        <dbReference type="ARBA" id="ARBA00022989"/>
    </source>
</evidence>
<protein>
    <recommendedName>
        <fullName evidence="14">sphinganine-1-phosphate aldolase</fullName>
        <ecNumber evidence="14">4.1.2.27</ecNumber>
    </recommendedName>
    <alternativeName>
        <fullName evidence="15">Sphingosine-1-phosphate aldolase</fullName>
    </alternativeName>
</protein>
<keyword evidence="12 17" id="KW-0456">Lyase</keyword>
<dbReference type="AlphaFoldDB" id="A0A9W8E863"/>
<evidence type="ECO:0000256" key="3">
    <source>
        <dbReference type="ARBA" id="ARBA00004760"/>
    </source>
</evidence>
<dbReference type="EMBL" id="JANBPY010000320">
    <property type="protein sequence ID" value="KAJ1967545.1"/>
    <property type="molecule type" value="Genomic_DNA"/>
</dbReference>
<evidence type="ECO:0000256" key="2">
    <source>
        <dbReference type="ARBA" id="ARBA00004389"/>
    </source>
</evidence>
<keyword evidence="9" id="KW-1133">Transmembrane helix</keyword>
<comment type="pathway">
    <text evidence="4">Sphingolipid metabolism.</text>
</comment>
<evidence type="ECO:0000313" key="19">
    <source>
        <dbReference type="Proteomes" id="UP001150925"/>
    </source>
</evidence>
<evidence type="ECO:0000256" key="4">
    <source>
        <dbReference type="ARBA" id="ARBA00004991"/>
    </source>
</evidence>
<sequence length="552" mass="61186">MAPAQSTSWASWAFSQIPWQRYSQRVWENPRRVFTDLTVGYLVVRYALRLVRRITVHGIQGTAFYTYRYLADWLVRNIRTLPGANASVQRQVDKAIAEIEEQVAPTLPNEPSYRTLPVTGRSERDIMTDLKRRNEMNTQWKEGKVSGTVYHGGEELNKLITEAFGLFTVSNPLHPDVFPGLRRMEAEVVSMVLRMYHAPVDAVGTTTSGGTESIIMAVRAHLVWAQQHHGVTDPEIVIPATAHAAFDKAAEYFGIRVIHIPIDAETKQVHIPSVQRAISRSTIMLVGSAPNFPHGIIDDIEALSQLATKHKVGLHVDCCLGGFLVPFMEQAGYPLPLFDFRLPGVTSISCDTHKYGFAPKGSSVVMYRNKALQHSQYFVASDWSGGIYASPTIAGSRPGALIAGCWAAMMYMGEQGYIDSTQRIISAARYVKEQIEDIPELRLIGNPLVSVVAFAAYVPVNIYGVNDELHARGWNLNVLQYPACLHFCFTLPSAPMAKQFVQDLKDAVAKVKANPDQYEKGSAAIYGLATTVPDRSIVGDIARGYVDSLYKV</sequence>
<evidence type="ECO:0000256" key="8">
    <source>
        <dbReference type="ARBA" id="ARBA00022919"/>
    </source>
</evidence>
<organism evidence="18 19">
    <name type="scientific">Dispira parvispora</name>
    <dbReference type="NCBI Taxonomy" id="1520584"/>
    <lineage>
        <taxon>Eukaryota</taxon>
        <taxon>Fungi</taxon>
        <taxon>Fungi incertae sedis</taxon>
        <taxon>Zoopagomycota</taxon>
        <taxon>Kickxellomycotina</taxon>
        <taxon>Dimargaritomycetes</taxon>
        <taxon>Dimargaritales</taxon>
        <taxon>Dimargaritaceae</taxon>
        <taxon>Dispira</taxon>
    </lineage>
</organism>
<dbReference type="Gene3D" id="3.90.1150.10">
    <property type="entry name" value="Aspartate Aminotransferase, domain 1"/>
    <property type="match status" value="1"/>
</dbReference>
<dbReference type="OrthoDB" id="10254570at2759"/>
<evidence type="ECO:0000256" key="10">
    <source>
        <dbReference type="ARBA" id="ARBA00023098"/>
    </source>
</evidence>
<comment type="cofactor">
    <cofactor evidence="1 16 17">
        <name>pyridoxal 5'-phosphate</name>
        <dbReference type="ChEBI" id="CHEBI:597326"/>
    </cofactor>
</comment>
<evidence type="ECO:0000256" key="14">
    <source>
        <dbReference type="ARBA" id="ARBA00038965"/>
    </source>
</evidence>
<dbReference type="InterPro" id="IPR050477">
    <property type="entry name" value="GrpII_AminoAcid_Decarb"/>
</dbReference>
<reference evidence="18" key="1">
    <citation type="submission" date="2022-07" db="EMBL/GenBank/DDBJ databases">
        <title>Phylogenomic reconstructions and comparative analyses of Kickxellomycotina fungi.</title>
        <authorList>
            <person name="Reynolds N.K."/>
            <person name="Stajich J.E."/>
            <person name="Barry K."/>
            <person name="Grigoriev I.V."/>
            <person name="Crous P."/>
            <person name="Smith M.E."/>
        </authorList>
    </citation>
    <scope>NUCLEOTIDE SEQUENCE</scope>
    <source>
        <strain evidence="18">RSA 1196</strain>
    </source>
</reference>
<evidence type="ECO:0000256" key="13">
    <source>
        <dbReference type="ARBA" id="ARBA00038302"/>
    </source>
</evidence>
<dbReference type="InterPro" id="IPR002129">
    <property type="entry name" value="PyrdxlP-dep_de-COase"/>
</dbReference>
<dbReference type="GO" id="GO:0005789">
    <property type="term" value="C:endoplasmic reticulum membrane"/>
    <property type="evidence" value="ECO:0007669"/>
    <property type="project" value="UniProtKB-SubCell"/>
</dbReference>
<comment type="subcellular location">
    <subcellularLocation>
        <location evidence="2">Endoplasmic reticulum membrane</location>
        <topology evidence="2">Single-pass membrane protein</topology>
    </subcellularLocation>
</comment>
<evidence type="ECO:0000256" key="7">
    <source>
        <dbReference type="ARBA" id="ARBA00022898"/>
    </source>
</evidence>
<accession>A0A9W8E863</accession>
<dbReference type="SUPFAM" id="SSF53383">
    <property type="entry name" value="PLP-dependent transferases"/>
    <property type="match status" value="1"/>
</dbReference>
<proteinExistence type="inferred from homology"/>
<gene>
    <name evidence="18" type="primary">DPL1</name>
    <name evidence="18" type="ORF">IWQ62_001794</name>
</gene>
<dbReference type="PANTHER" id="PTHR42735">
    <property type="match status" value="1"/>
</dbReference>
<evidence type="ECO:0000256" key="16">
    <source>
        <dbReference type="PIRSR" id="PIRSR602129-50"/>
    </source>
</evidence>
<keyword evidence="11" id="KW-0472">Membrane</keyword>
<keyword evidence="10" id="KW-0443">Lipid metabolism</keyword>
<dbReference type="GO" id="GO:0019752">
    <property type="term" value="P:carboxylic acid metabolic process"/>
    <property type="evidence" value="ECO:0007669"/>
    <property type="project" value="InterPro"/>
</dbReference>
<keyword evidence="7 16" id="KW-0663">Pyridoxal phosphate</keyword>
<evidence type="ECO:0000256" key="11">
    <source>
        <dbReference type="ARBA" id="ARBA00023136"/>
    </source>
</evidence>
<dbReference type="Pfam" id="PF00282">
    <property type="entry name" value="Pyridoxal_deC"/>
    <property type="match status" value="1"/>
</dbReference>
<dbReference type="GO" id="GO:0030149">
    <property type="term" value="P:sphingolipid catabolic process"/>
    <property type="evidence" value="ECO:0007669"/>
    <property type="project" value="TreeGrafter"/>
</dbReference>
<name>A0A9W8E863_9FUNG</name>
<dbReference type="GO" id="GO:0030170">
    <property type="term" value="F:pyridoxal phosphate binding"/>
    <property type="evidence" value="ECO:0007669"/>
    <property type="project" value="InterPro"/>
</dbReference>
<comment type="similarity">
    <text evidence="13">Belongs to the group II decarboxylase family. Sphingosine-1-phosphate lyase subfamily.</text>
</comment>
<comment type="caution">
    <text evidence="18">The sequence shown here is derived from an EMBL/GenBank/DDBJ whole genome shotgun (WGS) entry which is preliminary data.</text>
</comment>
<keyword evidence="8" id="KW-0746">Sphingolipid metabolism</keyword>
<dbReference type="Proteomes" id="UP001150925">
    <property type="component" value="Unassembled WGS sequence"/>
</dbReference>
<evidence type="ECO:0000256" key="6">
    <source>
        <dbReference type="ARBA" id="ARBA00022824"/>
    </source>
</evidence>
<evidence type="ECO:0000256" key="5">
    <source>
        <dbReference type="ARBA" id="ARBA00022692"/>
    </source>
</evidence>
<evidence type="ECO:0000256" key="15">
    <source>
        <dbReference type="ARBA" id="ARBA00042568"/>
    </source>
</evidence>
<dbReference type="GO" id="GO:0008117">
    <property type="term" value="F:sphinganine-1-phosphate aldolase activity"/>
    <property type="evidence" value="ECO:0007669"/>
    <property type="project" value="UniProtKB-EC"/>
</dbReference>
<keyword evidence="6" id="KW-0256">Endoplasmic reticulum</keyword>
<feature type="modified residue" description="N6-(pyridoxal phosphate)lysine" evidence="16">
    <location>
        <position position="354"/>
    </location>
</feature>
<evidence type="ECO:0000256" key="1">
    <source>
        <dbReference type="ARBA" id="ARBA00001933"/>
    </source>
</evidence>
<keyword evidence="5" id="KW-0812">Transmembrane</keyword>
<dbReference type="EC" id="4.1.2.27" evidence="14"/>
<dbReference type="Gene3D" id="6.10.140.2150">
    <property type="match status" value="1"/>
</dbReference>